<comment type="caution">
    <text evidence="2">The sequence shown here is derived from an EMBL/GenBank/DDBJ whole genome shotgun (WGS) entry which is preliminary data.</text>
</comment>
<dbReference type="Proteomes" id="UP000639606">
    <property type="component" value="Unassembled WGS sequence"/>
</dbReference>
<evidence type="ECO:0000256" key="1">
    <source>
        <dbReference type="SAM" id="MobiDB-lite"/>
    </source>
</evidence>
<keyword evidence="3" id="KW-1185">Reference proteome</keyword>
<organism evidence="2 3">
    <name type="scientific">Saccharothrix coeruleofusca</name>
    <dbReference type="NCBI Taxonomy" id="33919"/>
    <lineage>
        <taxon>Bacteria</taxon>
        <taxon>Bacillati</taxon>
        <taxon>Actinomycetota</taxon>
        <taxon>Actinomycetes</taxon>
        <taxon>Pseudonocardiales</taxon>
        <taxon>Pseudonocardiaceae</taxon>
        <taxon>Saccharothrix</taxon>
    </lineage>
</organism>
<gene>
    <name evidence="2" type="ORF">GCM10010185_54910</name>
</gene>
<feature type="region of interest" description="Disordered" evidence="1">
    <location>
        <begin position="255"/>
        <end position="322"/>
    </location>
</feature>
<protein>
    <submittedName>
        <fullName evidence="2">Uncharacterized protein</fullName>
    </submittedName>
</protein>
<feature type="compositionally biased region" description="Basic and acidic residues" evidence="1">
    <location>
        <begin position="298"/>
        <end position="316"/>
    </location>
</feature>
<name>A0A918AR81_9PSEU</name>
<feature type="compositionally biased region" description="Basic and acidic residues" evidence="1">
    <location>
        <begin position="22"/>
        <end position="39"/>
    </location>
</feature>
<evidence type="ECO:0000313" key="2">
    <source>
        <dbReference type="EMBL" id="GGP74372.1"/>
    </source>
</evidence>
<feature type="compositionally biased region" description="Basic and acidic residues" evidence="1">
    <location>
        <begin position="275"/>
        <end position="287"/>
    </location>
</feature>
<sequence>MGDPLGRVAGIDRHVGRARLVHGEQRHDEVERARQRDGDQPTWPGTVPDEHAGEPGGPFIEFRVGQRLVLEHQRLSVRRPAHLLAEQCGQRGGRHVHAGVVPLGEPVGGQQHVDLADPAAGCGDDGLQHSQQPVGEVARSGRLEQVGAVQQRAAQPLFPVVEREEQVELRRRRAHRLRYDLRAEQPAEFARGQPEARVVEREHHLEQRVPAERALRVQHLDEPFERHVLVRVRLQVGVAHPAQQLGERGITGEVRAQHQRVHEEPDQALDGLVDSTRDRRADRDVRATAHAAQQDRQGGLHDHEHARPRVAGERGQRGVQLG</sequence>
<dbReference type="AlphaFoldDB" id="A0A918AR81"/>
<reference evidence="2" key="1">
    <citation type="journal article" date="2014" name="Int. J. Syst. Evol. Microbiol.">
        <title>Complete genome sequence of Corynebacterium casei LMG S-19264T (=DSM 44701T), isolated from a smear-ripened cheese.</title>
        <authorList>
            <consortium name="US DOE Joint Genome Institute (JGI-PGF)"/>
            <person name="Walter F."/>
            <person name="Albersmeier A."/>
            <person name="Kalinowski J."/>
            <person name="Ruckert C."/>
        </authorList>
    </citation>
    <scope>NUCLEOTIDE SEQUENCE</scope>
    <source>
        <strain evidence="2">JCM 3313</strain>
    </source>
</reference>
<dbReference type="EMBL" id="BMRG01000014">
    <property type="protein sequence ID" value="GGP74372.1"/>
    <property type="molecule type" value="Genomic_DNA"/>
</dbReference>
<reference evidence="2" key="2">
    <citation type="submission" date="2020-09" db="EMBL/GenBank/DDBJ databases">
        <authorList>
            <person name="Sun Q."/>
            <person name="Ohkuma M."/>
        </authorList>
    </citation>
    <scope>NUCLEOTIDE SEQUENCE</scope>
    <source>
        <strain evidence="2">JCM 3313</strain>
    </source>
</reference>
<accession>A0A918AR81</accession>
<feature type="region of interest" description="Disordered" evidence="1">
    <location>
        <begin position="22"/>
        <end position="55"/>
    </location>
</feature>
<evidence type="ECO:0000313" key="3">
    <source>
        <dbReference type="Proteomes" id="UP000639606"/>
    </source>
</evidence>
<proteinExistence type="predicted"/>
<dbReference type="AntiFam" id="ANF00178">
    <property type="entry name" value="Shadow ORF (opposite dhbF)"/>
</dbReference>